<dbReference type="Gene3D" id="1.25.40.20">
    <property type="entry name" value="Ankyrin repeat-containing domain"/>
    <property type="match status" value="2"/>
</dbReference>
<evidence type="ECO:0000313" key="2">
    <source>
        <dbReference type="EMBL" id="GMN48854.1"/>
    </source>
</evidence>
<dbReference type="AlphaFoldDB" id="A0AA88A3G5"/>
<dbReference type="SUPFAM" id="SSF48403">
    <property type="entry name" value="Ankyrin repeat"/>
    <property type="match status" value="1"/>
</dbReference>
<dbReference type="InterPro" id="IPR036770">
    <property type="entry name" value="Ankyrin_rpt-contain_sf"/>
</dbReference>
<reference evidence="2" key="1">
    <citation type="submission" date="2023-07" db="EMBL/GenBank/DDBJ databases">
        <title>draft genome sequence of fig (Ficus carica).</title>
        <authorList>
            <person name="Takahashi T."/>
            <person name="Nishimura K."/>
        </authorList>
    </citation>
    <scope>NUCLEOTIDE SEQUENCE</scope>
</reference>
<organism evidence="2 3">
    <name type="scientific">Ficus carica</name>
    <name type="common">Common fig</name>
    <dbReference type="NCBI Taxonomy" id="3494"/>
    <lineage>
        <taxon>Eukaryota</taxon>
        <taxon>Viridiplantae</taxon>
        <taxon>Streptophyta</taxon>
        <taxon>Embryophyta</taxon>
        <taxon>Tracheophyta</taxon>
        <taxon>Spermatophyta</taxon>
        <taxon>Magnoliopsida</taxon>
        <taxon>eudicotyledons</taxon>
        <taxon>Gunneridae</taxon>
        <taxon>Pentapetalae</taxon>
        <taxon>rosids</taxon>
        <taxon>fabids</taxon>
        <taxon>Rosales</taxon>
        <taxon>Moraceae</taxon>
        <taxon>Ficeae</taxon>
        <taxon>Ficus</taxon>
    </lineage>
</organism>
<feature type="compositionally biased region" description="Polar residues" evidence="1">
    <location>
        <begin position="236"/>
        <end position="247"/>
    </location>
</feature>
<dbReference type="Proteomes" id="UP001187192">
    <property type="component" value="Unassembled WGS sequence"/>
</dbReference>
<proteinExistence type="predicted"/>
<accession>A0AA88A3G5</accession>
<protein>
    <submittedName>
        <fullName evidence="2">Uncharacterized protein</fullName>
    </submittedName>
</protein>
<dbReference type="PANTHER" id="PTHR24121">
    <property type="entry name" value="NO MECHANORECEPTOR POTENTIAL C, ISOFORM D-RELATED"/>
    <property type="match status" value="1"/>
</dbReference>
<dbReference type="InterPro" id="IPR002110">
    <property type="entry name" value="Ankyrin_rpt"/>
</dbReference>
<dbReference type="SMART" id="SM00248">
    <property type="entry name" value="ANK"/>
    <property type="match status" value="4"/>
</dbReference>
<name>A0AA88A3G5_FICCA</name>
<evidence type="ECO:0000256" key="1">
    <source>
        <dbReference type="SAM" id="MobiDB-lite"/>
    </source>
</evidence>
<evidence type="ECO:0000313" key="3">
    <source>
        <dbReference type="Proteomes" id="UP001187192"/>
    </source>
</evidence>
<sequence length="386" mass="42998">MEGNWEEVQKIYEDDSRAPTLKITKSGQTALHLAVSDAKEDDVVELVAAIQKHGPELQSEALRIGNERGQAALHLAAAMGNVPMCECIANADRSLIGQHNIKGETPLFWAVLYGQKEAFRCLHKLCLSQSEQLALEILDEYEELVNLVDDKGESPLHTLARKPSCFRSGTDFRGWENILYSCTFVNKPKKEIGDHSPENNKKAFVDCSQLLTKAVGETLTTLGLGKKRTPNDEENQAYTANNRSLSTRAGGPSYGNSEDNIASRFDRQKEKHLLALHIADELAKHSSIYHDYNENPGESPGTEMEGDHSEITSVLNNEAKNGVSEIVDIILRHFPVAIHDADEDRKNMLLLAAENRHSEVYKRLLKYKTVPIVIHKVDDQGNTALH</sequence>
<feature type="region of interest" description="Disordered" evidence="1">
    <location>
        <begin position="224"/>
        <end position="260"/>
    </location>
</feature>
<keyword evidence="3" id="KW-1185">Reference proteome</keyword>
<dbReference type="Pfam" id="PF12796">
    <property type="entry name" value="Ank_2"/>
    <property type="match status" value="1"/>
</dbReference>
<comment type="caution">
    <text evidence="2">The sequence shown here is derived from an EMBL/GenBank/DDBJ whole genome shotgun (WGS) entry which is preliminary data.</text>
</comment>
<dbReference type="EMBL" id="BTGU01000029">
    <property type="protein sequence ID" value="GMN48854.1"/>
    <property type="molecule type" value="Genomic_DNA"/>
</dbReference>
<dbReference type="PANTHER" id="PTHR24121:SF15">
    <property type="entry name" value="ANKYRIN REPEAT PROTEIN"/>
    <property type="match status" value="1"/>
</dbReference>
<gene>
    <name evidence="2" type="ORF">TIFTF001_018023</name>
</gene>